<feature type="transmembrane region" description="Helical" evidence="6">
    <location>
        <begin position="6"/>
        <end position="25"/>
    </location>
</feature>
<feature type="transmembrane region" description="Helical" evidence="6">
    <location>
        <begin position="302"/>
        <end position="325"/>
    </location>
</feature>
<feature type="transmembrane region" description="Helical" evidence="6">
    <location>
        <begin position="90"/>
        <end position="108"/>
    </location>
</feature>
<comment type="subcellular location">
    <subcellularLocation>
        <location evidence="1">Cell membrane</location>
        <topology evidence="1">Multi-pass membrane protein</topology>
    </subcellularLocation>
</comment>
<dbReference type="AlphaFoldDB" id="A0A0D6PBQ7"/>
<keyword evidence="4 6" id="KW-1133">Transmembrane helix</keyword>
<reference evidence="8 9" key="1">
    <citation type="submission" date="2012-11" db="EMBL/GenBank/DDBJ databases">
        <title>Whole genome sequence of Acidocella aminolytica 101 = DSM 11237.</title>
        <authorList>
            <person name="Azuma Y."/>
            <person name="Higashiura N."/>
            <person name="Hirakawa H."/>
            <person name="Matsushita K."/>
        </authorList>
    </citation>
    <scope>NUCLEOTIDE SEQUENCE [LARGE SCALE GENOMIC DNA]</scope>
    <source>
        <strain evidence="9">101 / DSM 11237</strain>
    </source>
</reference>
<dbReference type="STRING" id="1120923.SAMN02746095_00437"/>
<evidence type="ECO:0000256" key="5">
    <source>
        <dbReference type="ARBA" id="ARBA00023136"/>
    </source>
</evidence>
<evidence type="ECO:0000313" key="9">
    <source>
        <dbReference type="Proteomes" id="UP000032668"/>
    </source>
</evidence>
<feature type="transmembrane region" description="Helical" evidence="6">
    <location>
        <begin position="270"/>
        <end position="290"/>
    </location>
</feature>
<organism evidence="8 9">
    <name type="scientific">Acidocella aminolytica 101 = DSM 11237</name>
    <dbReference type="NCBI Taxonomy" id="1120923"/>
    <lineage>
        <taxon>Bacteria</taxon>
        <taxon>Pseudomonadati</taxon>
        <taxon>Pseudomonadota</taxon>
        <taxon>Alphaproteobacteria</taxon>
        <taxon>Acetobacterales</taxon>
        <taxon>Acidocellaceae</taxon>
        <taxon>Acidocella</taxon>
    </lineage>
</organism>
<sequence>MTLYALLGGALLIWLVAMFAMIRFFSELNRAEKLVYRINQITASKVQSISTVDEELSLVRAASRWDILKDRASALIGVDLQQAETYPIKWWLVPPLAFLVTLVLMWLASHPLGHHAKLWFVVKYIGSPVIWYLVDRFIFNWFKNRRNTQLVEQFPDALNMIVRSVRVGIPMAEALRTVANDSMEPTKREFIILADKVSIGIPLDIALRELSDRVKLTEYQFFATAITLQARSGGGITQTLETLAEVIRKRVALKSRGYALTAEARMSSMILTLLPFVAGGGLFWMQPSYIKVLFTSSAGESILGAAALLMVIGMGLIQFMISNVLK</sequence>
<comment type="caution">
    <text evidence="8">The sequence shown here is derived from an EMBL/GenBank/DDBJ whole genome shotgun (WGS) entry which is preliminary data.</text>
</comment>
<dbReference type="InterPro" id="IPR018076">
    <property type="entry name" value="T2SS_GspF_dom"/>
</dbReference>
<dbReference type="EMBL" id="BANC01000005">
    <property type="protein sequence ID" value="GAN78628.1"/>
    <property type="molecule type" value="Genomic_DNA"/>
</dbReference>
<keyword evidence="5 6" id="KW-0472">Membrane</keyword>
<evidence type="ECO:0000256" key="1">
    <source>
        <dbReference type="ARBA" id="ARBA00004651"/>
    </source>
</evidence>
<feature type="domain" description="Type II secretion system protein GspF" evidence="7">
    <location>
        <begin position="158"/>
        <end position="277"/>
    </location>
</feature>
<dbReference type="Proteomes" id="UP000032668">
    <property type="component" value="Unassembled WGS sequence"/>
</dbReference>
<keyword evidence="3 6" id="KW-0812">Transmembrane</keyword>
<evidence type="ECO:0000256" key="3">
    <source>
        <dbReference type="ARBA" id="ARBA00022692"/>
    </source>
</evidence>
<keyword evidence="2" id="KW-1003">Cell membrane</keyword>
<name>A0A0D6PBQ7_9PROT</name>
<accession>A0A0D6PBQ7</accession>
<protein>
    <submittedName>
        <fullName evidence="8">Secretion system type II protein</fullName>
    </submittedName>
</protein>
<dbReference type="InterPro" id="IPR042094">
    <property type="entry name" value="T2SS_GspF_sf"/>
</dbReference>
<feature type="transmembrane region" description="Helical" evidence="6">
    <location>
        <begin position="120"/>
        <end position="139"/>
    </location>
</feature>
<evidence type="ECO:0000256" key="4">
    <source>
        <dbReference type="ARBA" id="ARBA00022989"/>
    </source>
</evidence>
<proteinExistence type="predicted"/>
<evidence type="ECO:0000313" key="8">
    <source>
        <dbReference type="EMBL" id="GAN78628.1"/>
    </source>
</evidence>
<dbReference type="Gene3D" id="1.20.81.30">
    <property type="entry name" value="Type II secretion system (T2SS), domain F"/>
    <property type="match status" value="1"/>
</dbReference>
<dbReference type="GO" id="GO:0005886">
    <property type="term" value="C:plasma membrane"/>
    <property type="evidence" value="ECO:0007669"/>
    <property type="project" value="UniProtKB-SubCell"/>
</dbReference>
<evidence type="ECO:0000259" key="7">
    <source>
        <dbReference type="Pfam" id="PF00482"/>
    </source>
</evidence>
<dbReference type="Pfam" id="PF00482">
    <property type="entry name" value="T2SSF"/>
    <property type="match status" value="1"/>
</dbReference>
<dbReference type="PANTHER" id="PTHR35007">
    <property type="entry name" value="INTEGRAL MEMBRANE PROTEIN-RELATED"/>
    <property type="match status" value="1"/>
</dbReference>
<keyword evidence="9" id="KW-1185">Reference proteome</keyword>
<gene>
    <name evidence="8" type="ORF">Aam_005_027</name>
</gene>
<evidence type="ECO:0000256" key="2">
    <source>
        <dbReference type="ARBA" id="ARBA00022475"/>
    </source>
</evidence>
<dbReference type="PANTHER" id="PTHR35007:SF1">
    <property type="entry name" value="PILUS ASSEMBLY PROTEIN"/>
    <property type="match status" value="1"/>
</dbReference>
<evidence type="ECO:0000256" key="6">
    <source>
        <dbReference type="SAM" id="Phobius"/>
    </source>
</evidence>